<feature type="domain" description="Cyclic nucleotide-binding" evidence="2">
    <location>
        <begin position="188"/>
        <end position="321"/>
    </location>
</feature>
<organism evidence="3 4">
    <name type="scientific">Polarella glacialis</name>
    <name type="common">Dinoflagellate</name>
    <dbReference type="NCBI Taxonomy" id="89957"/>
    <lineage>
        <taxon>Eukaryota</taxon>
        <taxon>Sar</taxon>
        <taxon>Alveolata</taxon>
        <taxon>Dinophyceae</taxon>
        <taxon>Suessiales</taxon>
        <taxon>Suessiaceae</taxon>
        <taxon>Polarella</taxon>
    </lineage>
</organism>
<evidence type="ECO:0000256" key="1">
    <source>
        <dbReference type="SAM" id="MobiDB-lite"/>
    </source>
</evidence>
<evidence type="ECO:0000313" key="4">
    <source>
        <dbReference type="Proteomes" id="UP000626109"/>
    </source>
</evidence>
<dbReference type="PROSITE" id="PS50042">
    <property type="entry name" value="CNMP_BINDING_3"/>
    <property type="match status" value="1"/>
</dbReference>
<accession>A0A813IE83</accession>
<dbReference type="SUPFAM" id="SSF51206">
    <property type="entry name" value="cAMP-binding domain-like"/>
    <property type="match status" value="1"/>
</dbReference>
<sequence length="368" mass="40700">MLEDRPKTSPKIQRRGALKDQDALLKLLRPSSSQATLRPQGGSLEVSLRPGTGGSLAGLRQSLGGSQKLDGAVGTLRREVEISAYDHFIDGFSRVHEEKPRRTPSRGSLAGRADNEDPPPNPFSLYTPPWQSNHAMEDHPGLPRHAFSSPGGTATFGTKPLEEESDDLLGKTQAEIDRARKLLLKAKFFASLHPDVLDEMPAVSSFSKEPEGAVIFRKGDLPKSCWLIVRGQVGFHVNKEDSKDNSPRHPVTDGYENQKVPFGWEDRQRVFTLEGFSTWNLQTKLGKCVGKAGPGDLFGELALFDDSVRKASARCLTNCKLSATSLSTAVVVVGCCRWWSWSWSWSWSWWCLQAADQHYSSNNNSLLL</sequence>
<name>A0A813IE83_POLGL</name>
<gene>
    <name evidence="3" type="ORF">PGLA2088_LOCUS7161</name>
</gene>
<reference evidence="3" key="1">
    <citation type="submission" date="2021-02" db="EMBL/GenBank/DDBJ databases">
        <authorList>
            <person name="Dougan E. K."/>
            <person name="Rhodes N."/>
            <person name="Thang M."/>
            <person name="Chan C."/>
        </authorList>
    </citation>
    <scope>NUCLEOTIDE SEQUENCE</scope>
</reference>
<dbReference type="EMBL" id="CAJNNW010007284">
    <property type="protein sequence ID" value="CAE8649141.1"/>
    <property type="molecule type" value="Genomic_DNA"/>
</dbReference>
<evidence type="ECO:0000259" key="2">
    <source>
        <dbReference type="PROSITE" id="PS50042"/>
    </source>
</evidence>
<dbReference type="PANTHER" id="PTHR23011">
    <property type="entry name" value="CYCLIC NUCLEOTIDE-BINDING DOMAIN CONTAINING PROTEIN"/>
    <property type="match status" value="1"/>
</dbReference>
<feature type="region of interest" description="Disordered" evidence="1">
    <location>
        <begin position="136"/>
        <end position="169"/>
    </location>
</feature>
<dbReference type="PANTHER" id="PTHR23011:SF28">
    <property type="entry name" value="CYCLIC NUCLEOTIDE-BINDING DOMAIN CONTAINING PROTEIN"/>
    <property type="match status" value="1"/>
</dbReference>
<dbReference type="InterPro" id="IPR014710">
    <property type="entry name" value="RmlC-like_jellyroll"/>
</dbReference>
<comment type="caution">
    <text evidence="3">The sequence shown here is derived from an EMBL/GenBank/DDBJ whole genome shotgun (WGS) entry which is preliminary data.</text>
</comment>
<feature type="region of interest" description="Disordered" evidence="1">
    <location>
        <begin position="96"/>
        <end position="122"/>
    </location>
</feature>
<feature type="region of interest" description="Disordered" evidence="1">
    <location>
        <begin position="29"/>
        <end position="49"/>
    </location>
</feature>
<evidence type="ECO:0000313" key="3">
    <source>
        <dbReference type="EMBL" id="CAE8649141.1"/>
    </source>
</evidence>
<protein>
    <recommendedName>
        <fullName evidence="2">Cyclic nucleotide-binding domain-containing protein</fullName>
    </recommendedName>
</protein>
<dbReference type="AlphaFoldDB" id="A0A813IE83"/>
<dbReference type="InterPro" id="IPR000595">
    <property type="entry name" value="cNMP-bd_dom"/>
</dbReference>
<proteinExistence type="predicted"/>
<dbReference type="Proteomes" id="UP000626109">
    <property type="component" value="Unassembled WGS sequence"/>
</dbReference>
<dbReference type="CDD" id="cd00038">
    <property type="entry name" value="CAP_ED"/>
    <property type="match status" value="1"/>
</dbReference>
<dbReference type="Gene3D" id="2.60.120.10">
    <property type="entry name" value="Jelly Rolls"/>
    <property type="match status" value="1"/>
</dbReference>
<feature type="region of interest" description="Disordered" evidence="1">
    <location>
        <begin position="1"/>
        <end position="20"/>
    </location>
</feature>
<dbReference type="InterPro" id="IPR018490">
    <property type="entry name" value="cNMP-bd_dom_sf"/>
</dbReference>